<keyword evidence="1" id="KW-1133">Transmembrane helix</keyword>
<keyword evidence="3" id="KW-1185">Reference proteome</keyword>
<proteinExistence type="predicted"/>
<evidence type="ECO:0000256" key="1">
    <source>
        <dbReference type="SAM" id="Phobius"/>
    </source>
</evidence>
<keyword evidence="1" id="KW-0812">Transmembrane</keyword>
<dbReference type="EMBL" id="JAWDGP010007842">
    <property type="protein sequence ID" value="KAK3703191.1"/>
    <property type="molecule type" value="Genomic_DNA"/>
</dbReference>
<feature type="transmembrane region" description="Helical" evidence="1">
    <location>
        <begin position="197"/>
        <end position="219"/>
    </location>
</feature>
<accession>A0AAE0XQF5</accession>
<keyword evidence="1" id="KW-0472">Membrane</keyword>
<evidence type="ECO:0000313" key="3">
    <source>
        <dbReference type="Proteomes" id="UP001283361"/>
    </source>
</evidence>
<evidence type="ECO:0000313" key="2">
    <source>
        <dbReference type="EMBL" id="KAK3703191.1"/>
    </source>
</evidence>
<name>A0AAE0XQF5_9GAST</name>
<reference evidence="2" key="1">
    <citation type="journal article" date="2023" name="G3 (Bethesda)">
        <title>A reference genome for the long-term kleptoplast-retaining sea slug Elysia crispata morphotype clarki.</title>
        <authorList>
            <person name="Eastman K.E."/>
            <person name="Pendleton A.L."/>
            <person name="Shaikh M.A."/>
            <person name="Suttiyut T."/>
            <person name="Ogas R."/>
            <person name="Tomko P."/>
            <person name="Gavelis G."/>
            <person name="Widhalm J.R."/>
            <person name="Wisecaver J.H."/>
        </authorList>
    </citation>
    <scope>NUCLEOTIDE SEQUENCE</scope>
    <source>
        <strain evidence="2">ECLA1</strain>
    </source>
</reference>
<dbReference type="AlphaFoldDB" id="A0AAE0XQF5"/>
<organism evidence="2 3">
    <name type="scientific">Elysia crispata</name>
    <name type="common">lettuce slug</name>
    <dbReference type="NCBI Taxonomy" id="231223"/>
    <lineage>
        <taxon>Eukaryota</taxon>
        <taxon>Metazoa</taxon>
        <taxon>Spiralia</taxon>
        <taxon>Lophotrochozoa</taxon>
        <taxon>Mollusca</taxon>
        <taxon>Gastropoda</taxon>
        <taxon>Heterobranchia</taxon>
        <taxon>Euthyneura</taxon>
        <taxon>Panpulmonata</taxon>
        <taxon>Sacoglossa</taxon>
        <taxon>Placobranchoidea</taxon>
        <taxon>Plakobranchidae</taxon>
        <taxon>Elysia</taxon>
    </lineage>
</organism>
<sequence>MKGLMKTALDIEGLVVKQPTQRLQVIIGYCNAIIKGAFETLDEPTPGLMPEVVFVNRVNTFNSYTLFINNICQNLKYSASSLIFTYFYNTSPRINFNMISDTLSDISHGSRDVEEVLLNHVVEQEATVKDYDIDKAARNPYNVVAFSGYPFEQVRPALRAEYVLLKLLFYFGHEYGTQIKDFIKSTYRRKFNQIETVHFAINNVLQLFPGLMTIMFYMINLAKDSEGVRLLYEVNHKFKWFV</sequence>
<comment type="caution">
    <text evidence="2">The sequence shown here is derived from an EMBL/GenBank/DDBJ whole genome shotgun (WGS) entry which is preliminary data.</text>
</comment>
<gene>
    <name evidence="2" type="ORF">RRG08_010319</name>
</gene>
<dbReference type="Proteomes" id="UP001283361">
    <property type="component" value="Unassembled WGS sequence"/>
</dbReference>
<protein>
    <submittedName>
        <fullName evidence="2">Uncharacterized protein</fullName>
    </submittedName>
</protein>